<dbReference type="InterPro" id="IPR017443">
    <property type="entry name" value="RuBisCO_lsu_fd_N"/>
</dbReference>
<evidence type="ECO:0000259" key="5">
    <source>
        <dbReference type="Pfam" id="PF00016"/>
    </source>
</evidence>
<name>A0A7W9GUG6_9ACTN</name>
<sequence>MTVNVLATYEIATALPLEKAAAVIAGEQSSGTFVAVARETGELKARHAATVRSIEELPLSGRPPLPGAVGDWSAARRSRIVVEFPVVNFGPSVPNLLAAVAGNLFELRELGELRLVDLDVPDVFGSVYAGPAFGVDGTKRLVGKSGDRGPLIGTIVKPSIGLGPEELAELVEELALAGIDFIKDDELQGNPPGFPLAERVSVVMDVLKRTADRTGVMPMYAFNITDDISNLARNHDLVRAAGGSCVMIVINSVGFAGVQYLRERSELPIHGHRAMFGAFARSPQLGIAFRVFQKLARLVGVDHLHTNGIANKFYETDDEVVASITDVRAPLLGGYHVVPVLSSGQTPAIADVTYARVGDPGDLLVLAGGGIHAHPGGSGAGVTAMRDAWDAAVTGEALADRAERSPALAASLAQFGARP</sequence>
<evidence type="ECO:0000256" key="3">
    <source>
        <dbReference type="ARBA" id="ARBA00022842"/>
    </source>
</evidence>
<dbReference type="GO" id="GO:0015977">
    <property type="term" value="P:carbon fixation"/>
    <property type="evidence" value="ECO:0007669"/>
    <property type="project" value="InterPro"/>
</dbReference>
<dbReference type="RefSeq" id="WP_221441240.1">
    <property type="nucleotide sequence ID" value="NZ_JACHMM010000001.1"/>
</dbReference>
<evidence type="ECO:0000313" key="8">
    <source>
        <dbReference type="Proteomes" id="UP000542813"/>
    </source>
</evidence>
<dbReference type="SUPFAM" id="SSF51649">
    <property type="entry name" value="RuBisCo, C-terminal domain"/>
    <property type="match status" value="1"/>
</dbReference>
<dbReference type="InterPro" id="IPR036422">
    <property type="entry name" value="RuBisCO_lsu_N_sf"/>
</dbReference>
<keyword evidence="7" id="KW-0456">Lyase</keyword>
<dbReference type="InterPro" id="IPR036376">
    <property type="entry name" value="RuBisCO_lsu_C_sf"/>
</dbReference>
<feature type="domain" description="Ribulose bisphosphate carboxylase large subunit ferrodoxin-like N-terminal" evidence="6">
    <location>
        <begin position="5"/>
        <end position="122"/>
    </location>
</feature>
<protein>
    <submittedName>
        <fullName evidence="7">Ribulose-bisphosphate carboxylase large chain</fullName>
        <ecNumber evidence="7">4.1.1.39</ecNumber>
    </submittedName>
</protein>
<gene>
    <name evidence="7" type="ORF">HD601_004722</name>
</gene>
<evidence type="ECO:0000259" key="6">
    <source>
        <dbReference type="Pfam" id="PF02788"/>
    </source>
</evidence>
<evidence type="ECO:0000256" key="4">
    <source>
        <dbReference type="RuleBase" id="RU003834"/>
    </source>
</evidence>
<dbReference type="Pfam" id="PF02788">
    <property type="entry name" value="RuBisCO_large_N"/>
    <property type="match status" value="1"/>
</dbReference>
<keyword evidence="2" id="KW-0479">Metal-binding</keyword>
<dbReference type="Gene3D" id="3.20.20.110">
    <property type="entry name" value="Ribulose bisphosphate carboxylase, large subunit, C-terminal domain"/>
    <property type="match status" value="1"/>
</dbReference>
<dbReference type="PANTHER" id="PTHR42704:SF17">
    <property type="entry name" value="RIBULOSE BISPHOSPHATE CARBOXYLASE LARGE CHAIN"/>
    <property type="match status" value="1"/>
</dbReference>
<dbReference type="InterPro" id="IPR020878">
    <property type="entry name" value="RuBisCo_large_chain_AS"/>
</dbReference>
<comment type="caution">
    <text evidence="7">The sequence shown here is derived from an EMBL/GenBank/DDBJ whole genome shotgun (WGS) entry which is preliminary data.</text>
</comment>
<dbReference type="Gene3D" id="3.30.70.150">
    <property type="entry name" value="RuBisCO large subunit, N-terminal domain"/>
    <property type="match status" value="1"/>
</dbReference>
<accession>A0A7W9GUG6</accession>
<dbReference type="PANTHER" id="PTHR42704">
    <property type="entry name" value="RIBULOSE BISPHOSPHATE CARBOXYLASE"/>
    <property type="match status" value="1"/>
</dbReference>
<dbReference type="GO" id="GO:0000287">
    <property type="term" value="F:magnesium ion binding"/>
    <property type="evidence" value="ECO:0007669"/>
    <property type="project" value="InterPro"/>
</dbReference>
<evidence type="ECO:0000256" key="2">
    <source>
        <dbReference type="ARBA" id="ARBA00022723"/>
    </source>
</evidence>
<dbReference type="InterPro" id="IPR033966">
    <property type="entry name" value="RuBisCO"/>
</dbReference>
<comment type="similarity">
    <text evidence="4">Belongs to the RuBisCO large chain family.</text>
</comment>
<dbReference type="SUPFAM" id="SSF54966">
    <property type="entry name" value="RuBisCO, large subunit, small (N-terminal) domain"/>
    <property type="match status" value="1"/>
</dbReference>
<keyword evidence="8" id="KW-1185">Reference proteome</keyword>
<dbReference type="EC" id="4.1.1.39" evidence="7"/>
<feature type="domain" description="Ribulose bisphosphate carboxylase large subunit C-terminal" evidence="5">
    <location>
        <begin position="138"/>
        <end position="414"/>
    </location>
</feature>
<evidence type="ECO:0000256" key="1">
    <source>
        <dbReference type="ARBA" id="ARBA00001946"/>
    </source>
</evidence>
<dbReference type="GO" id="GO:0016984">
    <property type="term" value="F:ribulose-bisphosphate carboxylase activity"/>
    <property type="evidence" value="ECO:0007669"/>
    <property type="project" value="UniProtKB-EC"/>
</dbReference>
<dbReference type="InterPro" id="IPR000685">
    <property type="entry name" value="RuBisCO_lsu_C"/>
</dbReference>
<comment type="cofactor">
    <cofactor evidence="1">
        <name>Mg(2+)</name>
        <dbReference type="ChEBI" id="CHEBI:18420"/>
    </cofactor>
</comment>
<dbReference type="SFLD" id="SFLDG00301">
    <property type="entry name" value="RuBisCO-like_proteins"/>
    <property type="match status" value="1"/>
</dbReference>
<dbReference type="PROSITE" id="PS00157">
    <property type="entry name" value="RUBISCO_LARGE"/>
    <property type="match status" value="1"/>
</dbReference>
<dbReference type="Proteomes" id="UP000542813">
    <property type="component" value="Unassembled WGS sequence"/>
</dbReference>
<dbReference type="AlphaFoldDB" id="A0A7W9GUG6"/>
<proteinExistence type="inferred from homology"/>
<organism evidence="7 8">
    <name type="scientific">Jiangella mangrovi</name>
    <dbReference type="NCBI Taxonomy" id="1524084"/>
    <lineage>
        <taxon>Bacteria</taxon>
        <taxon>Bacillati</taxon>
        <taxon>Actinomycetota</taxon>
        <taxon>Actinomycetes</taxon>
        <taxon>Jiangellales</taxon>
        <taxon>Jiangellaceae</taxon>
        <taxon>Jiangella</taxon>
    </lineage>
</organism>
<dbReference type="EMBL" id="JACHMM010000001">
    <property type="protein sequence ID" value="MBB5790147.1"/>
    <property type="molecule type" value="Genomic_DNA"/>
</dbReference>
<evidence type="ECO:0000313" key="7">
    <source>
        <dbReference type="EMBL" id="MBB5790147.1"/>
    </source>
</evidence>
<dbReference type="SFLD" id="SFLDS00014">
    <property type="entry name" value="RuBisCO"/>
    <property type="match status" value="1"/>
</dbReference>
<reference evidence="7 8" key="1">
    <citation type="submission" date="2020-08" db="EMBL/GenBank/DDBJ databases">
        <title>Sequencing the genomes of 1000 actinobacteria strains.</title>
        <authorList>
            <person name="Klenk H.-P."/>
        </authorList>
    </citation>
    <scope>NUCLEOTIDE SEQUENCE [LARGE SCALE GENOMIC DNA]</scope>
    <source>
        <strain evidence="7 8">DSM 102122</strain>
    </source>
</reference>
<keyword evidence="3" id="KW-0460">Magnesium</keyword>
<dbReference type="Pfam" id="PF00016">
    <property type="entry name" value="RuBisCO_large"/>
    <property type="match status" value="1"/>
</dbReference>